<comment type="caution">
    <text evidence="1">The sequence shown here is derived from an EMBL/GenBank/DDBJ whole genome shotgun (WGS) entry which is preliminary data.</text>
</comment>
<reference evidence="1 2" key="1">
    <citation type="submission" date="2017-08" db="EMBL/GenBank/DDBJ databases">
        <title>Infants hospitalized years apart are colonized by the same room-sourced microbial strains.</title>
        <authorList>
            <person name="Brooks B."/>
            <person name="Olm M.R."/>
            <person name="Firek B.A."/>
            <person name="Baker R."/>
            <person name="Thomas B.C."/>
            <person name="Morowitz M.J."/>
            <person name="Banfield J.F."/>
        </authorList>
    </citation>
    <scope>NUCLEOTIDE SEQUENCE [LARGE SCALE GENOMIC DNA]</scope>
    <source>
        <strain evidence="1">S2_005_003_R2_41</strain>
    </source>
</reference>
<dbReference type="Pfam" id="PF24175">
    <property type="entry name" value="SU10_adaptor"/>
    <property type="match status" value="1"/>
</dbReference>
<sequence>MTISTYTELQTTVIEWANRGDAKYQARVPDFIRLGEGRIFRRLRVSAMIKAVNLASVIGTREVALPADWAEFRDVRGYDGAPLSVATADEIYSLGQRSDDSIFAIEGGKLILGDMPSTVYNLPVRYYAKPDPLATTPTNWLLSSAPAAYLYAALIEGAMYVKNPDDAGRWGTLLDRVIGELQDEDRRARSSGGPLRVRPR</sequence>
<organism evidence="1 2">
    <name type="scientific">Variovorax paradoxus</name>
    <dbReference type="NCBI Taxonomy" id="34073"/>
    <lineage>
        <taxon>Bacteria</taxon>
        <taxon>Pseudomonadati</taxon>
        <taxon>Pseudomonadota</taxon>
        <taxon>Betaproteobacteria</taxon>
        <taxon>Burkholderiales</taxon>
        <taxon>Comamonadaceae</taxon>
        <taxon>Variovorax</taxon>
    </lineage>
</organism>
<accession>A0A2W5QHC6</accession>
<dbReference type="AlphaFoldDB" id="A0A2W5QHC6"/>
<protein>
    <submittedName>
        <fullName evidence="1">Uncharacterized protein</fullName>
    </submittedName>
</protein>
<name>A0A2W5QHC6_VARPD</name>
<evidence type="ECO:0000313" key="1">
    <source>
        <dbReference type="EMBL" id="PZQ77941.1"/>
    </source>
</evidence>
<proteinExistence type="predicted"/>
<evidence type="ECO:0000313" key="2">
    <source>
        <dbReference type="Proteomes" id="UP000249135"/>
    </source>
</evidence>
<dbReference type="InterPro" id="IPR056209">
    <property type="entry name" value="SU10_adaptor"/>
</dbReference>
<gene>
    <name evidence="1" type="ORF">DI563_01930</name>
</gene>
<dbReference type="EMBL" id="QFPP01000007">
    <property type="protein sequence ID" value="PZQ77941.1"/>
    <property type="molecule type" value="Genomic_DNA"/>
</dbReference>
<dbReference type="Proteomes" id="UP000249135">
    <property type="component" value="Unassembled WGS sequence"/>
</dbReference>